<sequence length="162" mass="18334">MSSLRKATTEATKAIFDQKQKKPLDPPDLKASIINESMLDNHDSWEEKMEDGVEKSKLIQIQKKERKPETWAAKGMGGLAARDLSVAKKIMVAKRLLPILNEEESNWSRIYKEKYGTIHPWKNWGGKKVKTDQARLVSKCLNSLRDGLGISMGDGKKDKHMG</sequence>
<reference evidence="2 3" key="1">
    <citation type="submission" date="2023-10" db="EMBL/GenBank/DDBJ databases">
        <title>Chromosome-scale genome assembly provides insights into flower coloration mechanisms of Canna indica.</title>
        <authorList>
            <person name="Li C."/>
        </authorList>
    </citation>
    <scope>NUCLEOTIDE SEQUENCE [LARGE SCALE GENOMIC DNA]</scope>
    <source>
        <tissue evidence="2">Flower</tissue>
    </source>
</reference>
<dbReference type="EMBL" id="CP136891">
    <property type="protein sequence ID" value="WOK97238.1"/>
    <property type="molecule type" value="Genomic_DNA"/>
</dbReference>
<proteinExistence type="predicted"/>
<name>A0AAQ3Q4A3_9LILI</name>
<organism evidence="2 3">
    <name type="scientific">Canna indica</name>
    <name type="common">Indian-shot</name>
    <dbReference type="NCBI Taxonomy" id="4628"/>
    <lineage>
        <taxon>Eukaryota</taxon>
        <taxon>Viridiplantae</taxon>
        <taxon>Streptophyta</taxon>
        <taxon>Embryophyta</taxon>
        <taxon>Tracheophyta</taxon>
        <taxon>Spermatophyta</taxon>
        <taxon>Magnoliopsida</taxon>
        <taxon>Liliopsida</taxon>
        <taxon>Zingiberales</taxon>
        <taxon>Cannaceae</taxon>
        <taxon>Canna</taxon>
    </lineage>
</organism>
<dbReference type="Proteomes" id="UP001327560">
    <property type="component" value="Chromosome 2"/>
</dbReference>
<feature type="compositionally biased region" description="Basic and acidic residues" evidence="1">
    <location>
        <begin position="16"/>
        <end position="28"/>
    </location>
</feature>
<feature type="compositionally biased region" description="Polar residues" evidence="1">
    <location>
        <begin position="1"/>
        <end position="11"/>
    </location>
</feature>
<evidence type="ECO:0000313" key="3">
    <source>
        <dbReference type="Proteomes" id="UP001327560"/>
    </source>
</evidence>
<accession>A0AAQ3Q4A3</accession>
<evidence type="ECO:0000256" key="1">
    <source>
        <dbReference type="SAM" id="MobiDB-lite"/>
    </source>
</evidence>
<evidence type="ECO:0000313" key="2">
    <source>
        <dbReference type="EMBL" id="WOK97238.1"/>
    </source>
</evidence>
<keyword evidence="3" id="KW-1185">Reference proteome</keyword>
<protein>
    <submittedName>
        <fullName evidence="2">Uncharacterized protein</fullName>
    </submittedName>
</protein>
<feature type="region of interest" description="Disordered" evidence="1">
    <location>
        <begin position="1"/>
        <end position="28"/>
    </location>
</feature>
<dbReference type="AlphaFoldDB" id="A0AAQ3Q4A3"/>
<gene>
    <name evidence="2" type="ORF">Cni_G05946</name>
</gene>